<keyword evidence="2" id="KW-1185">Reference proteome</keyword>
<dbReference type="AlphaFoldDB" id="C8PK53"/>
<organism evidence="1 2">
    <name type="scientific">Campylobacter gracilis RM3268</name>
    <dbReference type="NCBI Taxonomy" id="553220"/>
    <lineage>
        <taxon>Bacteria</taxon>
        <taxon>Pseudomonadati</taxon>
        <taxon>Campylobacterota</taxon>
        <taxon>Epsilonproteobacteria</taxon>
        <taxon>Campylobacterales</taxon>
        <taxon>Campylobacteraceae</taxon>
        <taxon>Campylobacter</taxon>
    </lineage>
</organism>
<comment type="caution">
    <text evidence="1">The sequence shown here is derived from an EMBL/GenBank/DDBJ whole genome shotgun (WGS) entry which is preliminary data.</text>
</comment>
<reference evidence="1 2" key="1">
    <citation type="submission" date="2009-07" db="EMBL/GenBank/DDBJ databases">
        <authorList>
            <person name="Madupu R."/>
            <person name="Sebastian Y."/>
            <person name="Durkin A.S."/>
            <person name="Torralba M."/>
            <person name="Methe B."/>
            <person name="Sutton G.G."/>
            <person name="Strausberg R.L."/>
            <person name="Nelson K.E."/>
        </authorList>
    </citation>
    <scope>NUCLEOTIDE SEQUENCE [LARGE SCALE GENOMIC DNA]</scope>
    <source>
        <strain evidence="1 2">RM3268</strain>
    </source>
</reference>
<dbReference type="Proteomes" id="UP000005709">
    <property type="component" value="Unassembled WGS sequence"/>
</dbReference>
<evidence type="ECO:0000313" key="2">
    <source>
        <dbReference type="Proteomes" id="UP000005709"/>
    </source>
</evidence>
<gene>
    <name evidence="1" type="ORF">CAMGR0001_1758</name>
</gene>
<sequence>MRPPYSICLNLRNFRISLKFTEFWNSAAYKNSEISPLIGILKFRRRLNFIVFGISKFFYAWNFKILSTKEFYYWWNFMRRSRNSNLTRT</sequence>
<proteinExistence type="predicted"/>
<accession>C8PK53</accession>
<evidence type="ECO:0000313" key="1">
    <source>
        <dbReference type="EMBL" id="EEV16747.1"/>
    </source>
</evidence>
<name>C8PK53_9BACT</name>
<dbReference type="EMBL" id="ACYG01000028">
    <property type="protein sequence ID" value="EEV16747.1"/>
    <property type="molecule type" value="Genomic_DNA"/>
</dbReference>
<protein>
    <submittedName>
        <fullName evidence="1">Uncharacterized protein</fullName>
    </submittedName>
</protein>